<reference evidence="2 3" key="1">
    <citation type="submission" date="2023-03" db="EMBL/GenBank/DDBJ databases">
        <title>Bacillus Genome Sequencing.</title>
        <authorList>
            <person name="Dunlap C."/>
        </authorList>
    </citation>
    <scope>NUCLEOTIDE SEQUENCE [LARGE SCALE GENOMIC DNA]</scope>
    <source>
        <strain evidence="2 3">NRS-52</strain>
    </source>
</reference>
<organism evidence="2 3">
    <name type="scientific">Paenibacillus chibensis</name>
    <dbReference type="NCBI Taxonomy" id="59846"/>
    <lineage>
        <taxon>Bacteria</taxon>
        <taxon>Bacillati</taxon>
        <taxon>Bacillota</taxon>
        <taxon>Bacilli</taxon>
        <taxon>Bacillales</taxon>
        <taxon>Paenibacillaceae</taxon>
        <taxon>Paenibacillus</taxon>
    </lineage>
</organism>
<feature type="coiled-coil region" evidence="1">
    <location>
        <begin position="1"/>
        <end position="38"/>
    </location>
</feature>
<gene>
    <name evidence="2" type="ORF">P9847_24270</name>
</gene>
<name>A0ABU6Q1V5_9BACL</name>
<comment type="caution">
    <text evidence="2">The sequence shown here is derived from an EMBL/GenBank/DDBJ whole genome shotgun (WGS) entry which is preliminary data.</text>
</comment>
<dbReference type="Gene3D" id="1.10.287.1060">
    <property type="entry name" value="ESAT-6-like"/>
    <property type="match status" value="1"/>
</dbReference>
<keyword evidence="3" id="KW-1185">Reference proteome</keyword>
<dbReference type="EMBL" id="JARTLD010000066">
    <property type="protein sequence ID" value="MED5020388.1"/>
    <property type="molecule type" value="Genomic_DNA"/>
</dbReference>
<evidence type="ECO:0008006" key="4">
    <source>
        <dbReference type="Google" id="ProtNLM"/>
    </source>
</evidence>
<evidence type="ECO:0000256" key="1">
    <source>
        <dbReference type="SAM" id="Coils"/>
    </source>
</evidence>
<evidence type="ECO:0000313" key="3">
    <source>
        <dbReference type="Proteomes" id="UP001343257"/>
    </source>
</evidence>
<evidence type="ECO:0000313" key="2">
    <source>
        <dbReference type="EMBL" id="MED5020388.1"/>
    </source>
</evidence>
<sequence>MSRISLELEDLKRAVQQCQQLRQRLQAQEQQVKSIYNRLQDWKGLSADELSRQMEAFLKGSAVHMQEIQAHQEQLERYIRNMEELDRQSLR</sequence>
<accession>A0ABU6Q1V5</accession>
<dbReference type="Proteomes" id="UP001343257">
    <property type="component" value="Unassembled WGS sequence"/>
</dbReference>
<protein>
    <recommendedName>
        <fullName evidence="4">WXG100 family type VII secretion target</fullName>
    </recommendedName>
</protein>
<dbReference type="InterPro" id="IPR036689">
    <property type="entry name" value="ESAT-6-like_sf"/>
</dbReference>
<proteinExistence type="predicted"/>
<dbReference type="RefSeq" id="WP_328281745.1">
    <property type="nucleotide sequence ID" value="NZ_JARTLD010000066.1"/>
</dbReference>
<keyword evidence="1" id="KW-0175">Coiled coil</keyword>
<dbReference type="SUPFAM" id="SSF140453">
    <property type="entry name" value="EsxAB dimer-like"/>
    <property type="match status" value="1"/>
</dbReference>